<reference evidence="1" key="1">
    <citation type="journal article" date="2023" name="Mol. Phylogenet. Evol.">
        <title>Genome-scale phylogeny and comparative genomics of the fungal order Sordariales.</title>
        <authorList>
            <person name="Hensen N."/>
            <person name="Bonometti L."/>
            <person name="Westerberg I."/>
            <person name="Brannstrom I.O."/>
            <person name="Guillou S."/>
            <person name="Cros-Aarteil S."/>
            <person name="Calhoun S."/>
            <person name="Haridas S."/>
            <person name="Kuo A."/>
            <person name="Mondo S."/>
            <person name="Pangilinan J."/>
            <person name="Riley R."/>
            <person name="LaButti K."/>
            <person name="Andreopoulos B."/>
            <person name="Lipzen A."/>
            <person name="Chen C."/>
            <person name="Yan M."/>
            <person name="Daum C."/>
            <person name="Ng V."/>
            <person name="Clum A."/>
            <person name="Steindorff A."/>
            <person name="Ohm R.A."/>
            <person name="Martin F."/>
            <person name="Silar P."/>
            <person name="Natvig D.O."/>
            <person name="Lalanne C."/>
            <person name="Gautier V."/>
            <person name="Ament-Velasquez S.L."/>
            <person name="Kruys A."/>
            <person name="Hutchinson M.I."/>
            <person name="Powell A.J."/>
            <person name="Barry K."/>
            <person name="Miller A.N."/>
            <person name="Grigoriev I.V."/>
            <person name="Debuchy R."/>
            <person name="Gladieux P."/>
            <person name="Hiltunen Thoren M."/>
            <person name="Johannesson H."/>
        </authorList>
    </citation>
    <scope>NUCLEOTIDE SEQUENCE</scope>
    <source>
        <strain evidence="1">CBS 757.83</strain>
    </source>
</reference>
<organism evidence="1 2">
    <name type="scientific">Parathielavia hyrcaniae</name>
    <dbReference type="NCBI Taxonomy" id="113614"/>
    <lineage>
        <taxon>Eukaryota</taxon>
        <taxon>Fungi</taxon>
        <taxon>Dikarya</taxon>
        <taxon>Ascomycota</taxon>
        <taxon>Pezizomycotina</taxon>
        <taxon>Sordariomycetes</taxon>
        <taxon>Sordariomycetidae</taxon>
        <taxon>Sordariales</taxon>
        <taxon>Chaetomiaceae</taxon>
        <taxon>Parathielavia</taxon>
    </lineage>
</organism>
<keyword evidence="2" id="KW-1185">Reference proteome</keyword>
<dbReference type="AlphaFoldDB" id="A0AAN6PQN0"/>
<accession>A0AAN6PQN0</accession>
<gene>
    <name evidence="1" type="ORF">N658DRAFT_501924</name>
</gene>
<name>A0AAN6PQN0_9PEZI</name>
<dbReference type="PANTHER" id="PTHR38790">
    <property type="entry name" value="2EXR DOMAIN-CONTAINING PROTEIN-RELATED"/>
    <property type="match status" value="1"/>
</dbReference>
<proteinExistence type="predicted"/>
<dbReference type="Proteomes" id="UP001305647">
    <property type="component" value="Unassembled WGS sequence"/>
</dbReference>
<sequence>MREQPARPPTLLQLPPLLRHRMYLHIGLARRDECPYTYYLDDRRESRRVVSAFDPPPPRNFAGLLRSCRDLYAEATALLYSTNQFVIHAYQASLAPLHALSPTAIASLTSLKIILNECSCHYSVDSYEYPPRCCCEDVEHEPYPNISIRAQCTQHHGSVHRRPLLDSNSPSIDSSSSKLAAESLLASWYDAAAHLSPHVRPGRLALSLVCDINPQHEYAVEAGQLAIDPLALFPPLGDCHVRQTMGPCTPADGREHCPESLP</sequence>
<comment type="caution">
    <text evidence="1">The sequence shown here is derived from an EMBL/GenBank/DDBJ whole genome shotgun (WGS) entry which is preliminary data.</text>
</comment>
<reference evidence="1" key="2">
    <citation type="submission" date="2023-05" db="EMBL/GenBank/DDBJ databases">
        <authorList>
            <consortium name="Lawrence Berkeley National Laboratory"/>
            <person name="Steindorff A."/>
            <person name="Hensen N."/>
            <person name="Bonometti L."/>
            <person name="Westerberg I."/>
            <person name="Brannstrom I.O."/>
            <person name="Guillou S."/>
            <person name="Cros-Aarteil S."/>
            <person name="Calhoun S."/>
            <person name="Haridas S."/>
            <person name="Kuo A."/>
            <person name="Mondo S."/>
            <person name="Pangilinan J."/>
            <person name="Riley R."/>
            <person name="Labutti K."/>
            <person name="Andreopoulos B."/>
            <person name="Lipzen A."/>
            <person name="Chen C."/>
            <person name="Yanf M."/>
            <person name="Daum C."/>
            <person name="Ng V."/>
            <person name="Clum A."/>
            <person name="Ohm R."/>
            <person name="Martin F."/>
            <person name="Silar P."/>
            <person name="Natvig D."/>
            <person name="Lalanne C."/>
            <person name="Gautier V."/>
            <person name="Ament-Velasquez S.L."/>
            <person name="Kruys A."/>
            <person name="Hutchinson M.I."/>
            <person name="Powell A.J."/>
            <person name="Barry K."/>
            <person name="Miller A.N."/>
            <person name="Grigoriev I.V."/>
            <person name="Debuchy R."/>
            <person name="Gladieux P."/>
            <person name="Thoren M.H."/>
            <person name="Johannesson H."/>
        </authorList>
    </citation>
    <scope>NUCLEOTIDE SEQUENCE</scope>
    <source>
        <strain evidence="1">CBS 757.83</strain>
    </source>
</reference>
<evidence type="ECO:0000313" key="2">
    <source>
        <dbReference type="Proteomes" id="UP001305647"/>
    </source>
</evidence>
<evidence type="ECO:0000313" key="1">
    <source>
        <dbReference type="EMBL" id="KAK4096152.1"/>
    </source>
</evidence>
<protein>
    <submittedName>
        <fullName evidence="1">Uncharacterized protein</fullName>
    </submittedName>
</protein>
<dbReference type="PANTHER" id="PTHR38790:SF4">
    <property type="entry name" value="2EXR DOMAIN-CONTAINING PROTEIN"/>
    <property type="match status" value="1"/>
</dbReference>
<dbReference type="EMBL" id="MU863735">
    <property type="protein sequence ID" value="KAK4096152.1"/>
    <property type="molecule type" value="Genomic_DNA"/>
</dbReference>